<keyword evidence="2" id="KW-1185">Reference proteome</keyword>
<protein>
    <submittedName>
        <fullName evidence="1">Uncharacterized protein</fullName>
    </submittedName>
</protein>
<dbReference type="Gene3D" id="1.10.10.2250">
    <property type="match status" value="1"/>
</dbReference>
<comment type="caution">
    <text evidence="1">The sequence shown here is derived from an EMBL/GenBank/DDBJ whole genome shotgun (WGS) entry which is preliminary data.</text>
</comment>
<proteinExistence type="predicted"/>
<organism evidence="1 2">
    <name type="scientific">Parasediminibacterium paludis</name>
    <dbReference type="NCBI Taxonomy" id="908966"/>
    <lineage>
        <taxon>Bacteria</taxon>
        <taxon>Pseudomonadati</taxon>
        <taxon>Bacteroidota</taxon>
        <taxon>Chitinophagia</taxon>
        <taxon>Chitinophagales</taxon>
        <taxon>Chitinophagaceae</taxon>
        <taxon>Parasediminibacterium</taxon>
    </lineage>
</organism>
<dbReference type="InterPro" id="IPR042038">
    <property type="entry name" value="MukE_N"/>
</dbReference>
<sequence>MENENSNYIFLNSDRAKKHFADADITLKQGKHLQDYGNDSRLFSFVDEYYDKGLKEYYLQFFQINLVRDTNDNQKFYYLDFTDDGKGKLGRENRSKELEDDKVIFAILLLNIFKDKFFEHKEIEWSELEQIFKESEHKDLWQKLLFGKVKLNYTPVEEQNVKDKVKGILRDFEKLGWVEIKSIDEVKFEIMPSIERIAKLYRDVIGNIDSLEEYINNGQLS</sequence>
<name>A0ABV8Q359_9BACT</name>
<accession>A0ABV8Q359</accession>
<gene>
    <name evidence="1" type="ORF">ACFOW1_15885</name>
</gene>
<dbReference type="InterPro" id="IPR053841">
    <property type="entry name" value="MksE"/>
</dbReference>
<dbReference type="Proteomes" id="UP001595906">
    <property type="component" value="Unassembled WGS sequence"/>
</dbReference>
<dbReference type="EMBL" id="JBHSDC010000029">
    <property type="protein sequence ID" value="MFC4233381.1"/>
    <property type="molecule type" value="Genomic_DNA"/>
</dbReference>
<reference evidence="2" key="1">
    <citation type="journal article" date="2019" name="Int. J. Syst. Evol. Microbiol.">
        <title>The Global Catalogue of Microorganisms (GCM) 10K type strain sequencing project: providing services to taxonomists for standard genome sequencing and annotation.</title>
        <authorList>
            <consortium name="The Broad Institute Genomics Platform"/>
            <consortium name="The Broad Institute Genome Sequencing Center for Infectious Disease"/>
            <person name="Wu L."/>
            <person name="Ma J."/>
        </authorList>
    </citation>
    <scope>NUCLEOTIDE SEQUENCE [LARGE SCALE GENOMIC DNA]</scope>
    <source>
        <strain evidence="2">CECT 8010</strain>
    </source>
</reference>
<evidence type="ECO:0000313" key="2">
    <source>
        <dbReference type="Proteomes" id="UP001595906"/>
    </source>
</evidence>
<evidence type="ECO:0000313" key="1">
    <source>
        <dbReference type="EMBL" id="MFC4233381.1"/>
    </source>
</evidence>
<dbReference type="Pfam" id="PF21980">
    <property type="entry name" value="MksE"/>
    <property type="match status" value="1"/>
</dbReference>
<dbReference type="RefSeq" id="WP_379015636.1">
    <property type="nucleotide sequence ID" value="NZ_JBHSDC010000029.1"/>
</dbReference>